<comment type="caution">
    <text evidence="1">The sequence shown here is derived from an EMBL/GenBank/DDBJ whole genome shotgun (WGS) entry which is preliminary data.</text>
</comment>
<evidence type="ECO:0000313" key="1">
    <source>
        <dbReference type="EMBL" id="GMA21347.1"/>
    </source>
</evidence>
<sequence>MLLITVEIRGDGVVPRRPRWGRYAEPACAKGTITEHTAQVPPSARLTTRLKEKIVTALSEQVRCVQAVAADLGVAGRPGSGSSARR</sequence>
<proteinExistence type="predicted"/>
<organism evidence="1 2">
    <name type="scientific">Arsenicicoccus piscis</name>
    <dbReference type="NCBI Taxonomy" id="673954"/>
    <lineage>
        <taxon>Bacteria</taxon>
        <taxon>Bacillati</taxon>
        <taxon>Actinomycetota</taxon>
        <taxon>Actinomycetes</taxon>
        <taxon>Micrococcales</taxon>
        <taxon>Intrasporangiaceae</taxon>
        <taxon>Arsenicicoccus</taxon>
    </lineage>
</organism>
<dbReference type="Proteomes" id="UP001157109">
    <property type="component" value="Unassembled WGS sequence"/>
</dbReference>
<keyword evidence="2" id="KW-1185">Reference proteome</keyword>
<dbReference type="EMBL" id="BSUJ01000001">
    <property type="protein sequence ID" value="GMA21347.1"/>
    <property type="molecule type" value="Genomic_DNA"/>
</dbReference>
<protein>
    <recommendedName>
        <fullName evidence="3">Transposase</fullName>
    </recommendedName>
</protein>
<evidence type="ECO:0008006" key="3">
    <source>
        <dbReference type="Google" id="ProtNLM"/>
    </source>
</evidence>
<reference evidence="2" key="1">
    <citation type="journal article" date="2019" name="Int. J. Syst. Evol. Microbiol.">
        <title>The Global Catalogue of Microorganisms (GCM) 10K type strain sequencing project: providing services to taxonomists for standard genome sequencing and annotation.</title>
        <authorList>
            <consortium name="The Broad Institute Genomics Platform"/>
            <consortium name="The Broad Institute Genome Sequencing Center for Infectious Disease"/>
            <person name="Wu L."/>
            <person name="Ma J."/>
        </authorList>
    </citation>
    <scope>NUCLEOTIDE SEQUENCE [LARGE SCALE GENOMIC DNA]</scope>
    <source>
        <strain evidence="2">NBRC 105830</strain>
    </source>
</reference>
<name>A0ABQ6HTP1_9MICO</name>
<accession>A0ABQ6HTP1</accession>
<gene>
    <name evidence="1" type="ORF">GCM10025862_33680</name>
</gene>
<evidence type="ECO:0000313" key="2">
    <source>
        <dbReference type="Proteomes" id="UP001157109"/>
    </source>
</evidence>